<accession>A0A7S1Q7W0</accession>
<dbReference type="CDD" id="cd22211">
    <property type="entry name" value="HkD_SF"/>
    <property type="match status" value="1"/>
</dbReference>
<organism evidence="4">
    <name type="scientific">Neobodo designis</name>
    <name type="common">Flagellated protozoan</name>
    <name type="synonym">Bodo designis</name>
    <dbReference type="NCBI Taxonomy" id="312471"/>
    <lineage>
        <taxon>Eukaryota</taxon>
        <taxon>Discoba</taxon>
        <taxon>Euglenozoa</taxon>
        <taxon>Kinetoplastea</taxon>
        <taxon>Metakinetoplastina</taxon>
        <taxon>Neobodonida</taxon>
        <taxon>Neobodo</taxon>
    </lineage>
</organism>
<proteinExistence type="predicted"/>
<dbReference type="InterPro" id="IPR036872">
    <property type="entry name" value="CH_dom_sf"/>
</dbReference>
<dbReference type="Pfam" id="PF19047">
    <property type="entry name" value="HOOK_N"/>
    <property type="match status" value="1"/>
</dbReference>
<sequence>MADALQGLLQFVDANQPASEPRSTEVADLLDGRRLLRVLSNVSPGDFDDVDLRAEVGDNWVMQRGNLNKVLDAGAAFAVKYLDAADESSATAGIDVNLIAREKDAAAAVELLRFVATVSLLGGGSECVGRVKKLDKAVQQEISNAVKKYAKDHGLKKRKGDLNAKSSTSPTPTASPATAEPPSGAGHSGVSDRAGSGVTGGSGAGNDDMYTELLLKKNELADNLSVAEEAKAKLQDELKDVKYEFERLREQYQQQLQASAASESVATQKLKDAVAAKDSQIASMKKEAAAAKEAADRDREAAQRKIAELEAAVKDGKAQLDTTKEELRRTATDLKFAKDVTNAHASSKGSLEEHVNRVERDLEQAEQRANNALAGKAASDAEAARLKEELAAAAKRVDDLEVEVDMLHRHQAAPPAPASASLDDASPPPKAKDADHERVEALEAEVAELKQRNAAILSDKESVQRHLNAALAKQSAGPSTHVDPSATAEVRQELESARQQLDSVREELTMAEDRYRGHVASLSAMLFQTAQRNVALALELHKVTERVPRLFPDEDMYAPPDEEAEPMDFIARTRRQLEMGPLLEVA</sequence>
<gene>
    <name evidence="4" type="ORF">NDES1114_LOCUS17760</name>
</gene>
<feature type="coiled-coil region" evidence="1">
    <location>
        <begin position="487"/>
        <end position="514"/>
    </location>
</feature>
<name>A0A7S1Q7W0_NEODS</name>
<protein>
    <recommendedName>
        <fullName evidence="3">HOOK N-terminal domain-containing protein</fullName>
    </recommendedName>
</protein>
<evidence type="ECO:0000256" key="2">
    <source>
        <dbReference type="SAM" id="MobiDB-lite"/>
    </source>
</evidence>
<evidence type="ECO:0000313" key="4">
    <source>
        <dbReference type="EMBL" id="CAD9121792.1"/>
    </source>
</evidence>
<keyword evidence="1" id="KW-0175">Coiled coil</keyword>
<feature type="compositionally biased region" description="Basic residues" evidence="2">
    <location>
        <begin position="149"/>
        <end position="159"/>
    </location>
</feature>
<dbReference type="InterPro" id="IPR043936">
    <property type="entry name" value="HOOK_N"/>
</dbReference>
<dbReference type="PANTHER" id="PTHR18937">
    <property type="entry name" value="STRUCTURAL MAINTENANCE OF CHROMOSOMES SMC FAMILY MEMBER"/>
    <property type="match status" value="1"/>
</dbReference>
<feature type="region of interest" description="Disordered" evidence="2">
    <location>
        <begin position="411"/>
        <end position="437"/>
    </location>
</feature>
<feature type="coiled-coil region" evidence="1">
    <location>
        <begin position="210"/>
        <end position="403"/>
    </location>
</feature>
<dbReference type="Gene3D" id="1.10.418.10">
    <property type="entry name" value="Calponin-like domain"/>
    <property type="match status" value="1"/>
</dbReference>
<dbReference type="GO" id="GO:0030705">
    <property type="term" value="P:cytoskeleton-dependent intracellular transport"/>
    <property type="evidence" value="ECO:0007669"/>
    <property type="project" value="InterPro"/>
</dbReference>
<feature type="compositionally biased region" description="Low complexity" evidence="2">
    <location>
        <begin position="164"/>
        <end position="185"/>
    </location>
</feature>
<dbReference type="AlphaFoldDB" id="A0A7S1Q7W0"/>
<feature type="domain" description="HOOK N-terminal" evidence="3">
    <location>
        <begin position="21"/>
        <end position="145"/>
    </location>
</feature>
<reference evidence="4" key="1">
    <citation type="submission" date="2021-01" db="EMBL/GenBank/DDBJ databases">
        <authorList>
            <person name="Corre E."/>
            <person name="Pelletier E."/>
            <person name="Niang G."/>
            <person name="Scheremetjew M."/>
            <person name="Finn R."/>
            <person name="Kale V."/>
            <person name="Holt S."/>
            <person name="Cochrane G."/>
            <person name="Meng A."/>
            <person name="Brown T."/>
            <person name="Cohen L."/>
        </authorList>
    </citation>
    <scope>NUCLEOTIDE SEQUENCE</scope>
    <source>
        <strain evidence="4">CCAP 1951/1</strain>
    </source>
</reference>
<feature type="region of interest" description="Disordered" evidence="2">
    <location>
        <begin position="149"/>
        <end position="205"/>
    </location>
</feature>
<evidence type="ECO:0000256" key="1">
    <source>
        <dbReference type="SAM" id="Coils"/>
    </source>
</evidence>
<evidence type="ECO:0000259" key="3">
    <source>
        <dbReference type="Pfam" id="PF19047"/>
    </source>
</evidence>
<dbReference type="SUPFAM" id="SSF116907">
    <property type="entry name" value="Hook domain"/>
    <property type="match status" value="1"/>
</dbReference>
<dbReference type="EMBL" id="HBGF01026796">
    <property type="protein sequence ID" value="CAD9121792.1"/>
    <property type="molecule type" value="Transcribed_RNA"/>
</dbReference>